<comment type="caution">
    <text evidence="2">The sequence shown here is derived from an EMBL/GenBank/DDBJ whole genome shotgun (WGS) entry which is preliminary data.</text>
</comment>
<protein>
    <submittedName>
        <fullName evidence="2">Uncharacterized protein</fullName>
    </submittedName>
</protein>
<keyword evidence="3" id="KW-1185">Reference proteome</keyword>
<dbReference type="EMBL" id="JAGKQM010000015">
    <property type="protein sequence ID" value="KAH0881031.1"/>
    <property type="molecule type" value="Genomic_DNA"/>
</dbReference>
<organism evidence="2 3">
    <name type="scientific">Brassica napus</name>
    <name type="common">Rape</name>
    <dbReference type="NCBI Taxonomy" id="3708"/>
    <lineage>
        <taxon>Eukaryota</taxon>
        <taxon>Viridiplantae</taxon>
        <taxon>Streptophyta</taxon>
        <taxon>Embryophyta</taxon>
        <taxon>Tracheophyta</taxon>
        <taxon>Spermatophyta</taxon>
        <taxon>Magnoliopsida</taxon>
        <taxon>eudicotyledons</taxon>
        <taxon>Gunneridae</taxon>
        <taxon>Pentapetalae</taxon>
        <taxon>rosids</taxon>
        <taxon>malvids</taxon>
        <taxon>Brassicales</taxon>
        <taxon>Brassicaceae</taxon>
        <taxon>Brassiceae</taxon>
        <taxon>Brassica</taxon>
    </lineage>
</organism>
<evidence type="ECO:0000256" key="1">
    <source>
        <dbReference type="SAM" id="MobiDB-lite"/>
    </source>
</evidence>
<accession>A0ABQ7ZLW7</accession>
<evidence type="ECO:0000313" key="2">
    <source>
        <dbReference type="EMBL" id="KAH0881031.1"/>
    </source>
</evidence>
<gene>
    <name evidence="2" type="ORF">HID58_068425</name>
</gene>
<feature type="compositionally biased region" description="Acidic residues" evidence="1">
    <location>
        <begin position="59"/>
        <end position="70"/>
    </location>
</feature>
<feature type="compositionally biased region" description="Basic and acidic residues" evidence="1">
    <location>
        <begin position="10"/>
        <end position="37"/>
    </location>
</feature>
<reference evidence="2 3" key="1">
    <citation type="submission" date="2021-05" db="EMBL/GenBank/DDBJ databases">
        <title>Genome Assembly of Synthetic Allotetraploid Brassica napus Reveals Homoeologous Exchanges between Subgenomes.</title>
        <authorList>
            <person name="Davis J.T."/>
        </authorList>
    </citation>
    <scope>NUCLEOTIDE SEQUENCE [LARGE SCALE GENOMIC DNA]</scope>
    <source>
        <strain evidence="3">cv. Da-Ae</strain>
        <tissue evidence="2">Seedling</tissue>
    </source>
</reference>
<proteinExistence type="predicted"/>
<evidence type="ECO:0000313" key="3">
    <source>
        <dbReference type="Proteomes" id="UP000824890"/>
    </source>
</evidence>
<sequence length="125" mass="13649">MSKSPVGSGFDERPENENLERFPRKHGLEMGDTLVREEETENMGVEDPVLVSDSSSEGREDEEEENDGVEETSLPRPAEEETTYEAGDTNVPPPPVVDSFAPISTRAEDPTAAATKGPDDQDFVP</sequence>
<name>A0ABQ7ZLW7_BRANA</name>
<feature type="region of interest" description="Disordered" evidence="1">
    <location>
        <begin position="1"/>
        <end position="125"/>
    </location>
</feature>
<dbReference type="Proteomes" id="UP000824890">
    <property type="component" value="Unassembled WGS sequence"/>
</dbReference>